<proteinExistence type="predicted"/>
<keyword evidence="3" id="KW-1185">Reference proteome</keyword>
<dbReference type="AlphaFoldDB" id="A0A6H5I8Y7"/>
<feature type="compositionally biased region" description="Polar residues" evidence="1">
    <location>
        <begin position="58"/>
        <end position="80"/>
    </location>
</feature>
<feature type="region of interest" description="Disordered" evidence="1">
    <location>
        <begin position="109"/>
        <end position="219"/>
    </location>
</feature>
<dbReference type="GO" id="GO:0008270">
    <property type="term" value="F:zinc ion binding"/>
    <property type="evidence" value="ECO:0007669"/>
    <property type="project" value="InterPro"/>
</dbReference>
<feature type="compositionally biased region" description="Basic and acidic residues" evidence="1">
    <location>
        <begin position="195"/>
        <end position="205"/>
    </location>
</feature>
<feature type="compositionally biased region" description="Polar residues" evidence="1">
    <location>
        <begin position="206"/>
        <end position="219"/>
    </location>
</feature>
<evidence type="ECO:0000313" key="2">
    <source>
        <dbReference type="EMBL" id="CAB0033163.1"/>
    </source>
</evidence>
<feature type="compositionally biased region" description="Basic and acidic residues" evidence="1">
    <location>
        <begin position="167"/>
        <end position="185"/>
    </location>
</feature>
<dbReference type="InterPro" id="IPR036875">
    <property type="entry name" value="Znf_CCHC_sf"/>
</dbReference>
<feature type="compositionally biased region" description="Basic residues" evidence="1">
    <location>
        <begin position="154"/>
        <end position="165"/>
    </location>
</feature>
<sequence length="219" mass="24513">MTRKTKTAYEAVFNHILNVHDFQKEAIRRAVDIERELTIRSTTGACFAMPGLPIIPGISQQTGSSASSPQKSEVTDTQNPDTKEKIRCQYCRKPNHTARECFILQHELRGDSNNNNNSAPATKSSSGNDNKADNSNGDSNNRNINGPHNYNNRNHYRNNSHRNNYRSRNDGGNDNRRGGGNDRSHSQSNNNQSSDQKKESSRNDHAQSSGPHENLQPKN</sequence>
<dbReference type="GO" id="GO:0003676">
    <property type="term" value="F:nucleic acid binding"/>
    <property type="evidence" value="ECO:0007669"/>
    <property type="project" value="InterPro"/>
</dbReference>
<reference evidence="2 3" key="1">
    <citation type="submission" date="2020-02" db="EMBL/GenBank/DDBJ databases">
        <authorList>
            <person name="Ferguson B K."/>
        </authorList>
    </citation>
    <scope>NUCLEOTIDE SEQUENCE [LARGE SCALE GENOMIC DNA]</scope>
</reference>
<name>A0A6H5I8Y7_9HYME</name>
<evidence type="ECO:0000313" key="3">
    <source>
        <dbReference type="Proteomes" id="UP000479190"/>
    </source>
</evidence>
<evidence type="ECO:0000256" key="1">
    <source>
        <dbReference type="SAM" id="MobiDB-lite"/>
    </source>
</evidence>
<gene>
    <name evidence="2" type="ORF">TBRA_LOCUS5082</name>
</gene>
<organism evidence="2 3">
    <name type="scientific">Trichogramma brassicae</name>
    <dbReference type="NCBI Taxonomy" id="86971"/>
    <lineage>
        <taxon>Eukaryota</taxon>
        <taxon>Metazoa</taxon>
        <taxon>Ecdysozoa</taxon>
        <taxon>Arthropoda</taxon>
        <taxon>Hexapoda</taxon>
        <taxon>Insecta</taxon>
        <taxon>Pterygota</taxon>
        <taxon>Neoptera</taxon>
        <taxon>Endopterygota</taxon>
        <taxon>Hymenoptera</taxon>
        <taxon>Apocrita</taxon>
        <taxon>Proctotrupomorpha</taxon>
        <taxon>Chalcidoidea</taxon>
        <taxon>Trichogrammatidae</taxon>
        <taxon>Trichogramma</taxon>
    </lineage>
</organism>
<feature type="compositionally biased region" description="Low complexity" evidence="1">
    <location>
        <begin position="133"/>
        <end position="153"/>
    </location>
</feature>
<accession>A0A6H5I8Y7</accession>
<feature type="region of interest" description="Disordered" evidence="1">
    <location>
        <begin position="57"/>
        <end position="82"/>
    </location>
</feature>
<dbReference type="Proteomes" id="UP000479190">
    <property type="component" value="Unassembled WGS sequence"/>
</dbReference>
<feature type="compositionally biased region" description="Polar residues" evidence="1">
    <location>
        <begin position="111"/>
        <end position="129"/>
    </location>
</feature>
<protein>
    <recommendedName>
        <fullName evidence="4">CCHC-type domain-containing protein</fullName>
    </recommendedName>
</protein>
<dbReference type="SUPFAM" id="SSF57756">
    <property type="entry name" value="Retrovirus zinc finger-like domains"/>
    <property type="match status" value="1"/>
</dbReference>
<dbReference type="EMBL" id="CADCXV010000700">
    <property type="protein sequence ID" value="CAB0033163.1"/>
    <property type="molecule type" value="Genomic_DNA"/>
</dbReference>
<evidence type="ECO:0008006" key="4">
    <source>
        <dbReference type="Google" id="ProtNLM"/>
    </source>
</evidence>